<protein>
    <submittedName>
        <fullName evidence="3">Uncharacterized protein</fullName>
    </submittedName>
</protein>
<dbReference type="InterPro" id="IPR011989">
    <property type="entry name" value="ARM-like"/>
</dbReference>
<comment type="caution">
    <text evidence="3">The sequence shown here is derived from an EMBL/GenBank/DDBJ whole genome shotgun (WGS) entry which is preliminary data.</text>
</comment>
<keyword evidence="4" id="KW-1185">Reference proteome</keyword>
<dbReference type="InterPro" id="IPR016024">
    <property type="entry name" value="ARM-type_fold"/>
</dbReference>
<dbReference type="Proteomes" id="UP000703661">
    <property type="component" value="Unassembled WGS sequence"/>
</dbReference>
<keyword evidence="1" id="KW-0175">Coiled coil</keyword>
<dbReference type="InterPro" id="IPR052671">
    <property type="entry name" value="Acrosomal_SP-10-like"/>
</dbReference>
<evidence type="ECO:0000313" key="3">
    <source>
        <dbReference type="EMBL" id="KAG0006839.1"/>
    </source>
</evidence>
<organism evidence="3 4">
    <name type="scientific">Entomortierella chlamydospora</name>
    <dbReference type="NCBI Taxonomy" id="101097"/>
    <lineage>
        <taxon>Eukaryota</taxon>
        <taxon>Fungi</taxon>
        <taxon>Fungi incertae sedis</taxon>
        <taxon>Mucoromycota</taxon>
        <taxon>Mortierellomycotina</taxon>
        <taxon>Mortierellomycetes</taxon>
        <taxon>Mortierellales</taxon>
        <taxon>Mortierellaceae</taxon>
        <taxon>Entomortierella</taxon>
    </lineage>
</organism>
<feature type="non-terminal residue" evidence="3">
    <location>
        <position position="802"/>
    </location>
</feature>
<dbReference type="PANTHER" id="PTHR17571">
    <property type="entry name" value="URINARY PROTEIN RUP /ACROSOMAL PROTEIN SP-10"/>
    <property type="match status" value="1"/>
</dbReference>
<dbReference type="PANTHER" id="PTHR17571:SF34">
    <property type="entry name" value="ACROSOMAL PROTEIN SP-10"/>
    <property type="match status" value="1"/>
</dbReference>
<feature type="compositionally biased region" description="Polar residues" evidence="2">
    <location>
        <begin position="8"/>
        <end position="18"/>
    </location>
</feature>
<name>A0A9P6MLJ7_9FUNG</name>
<feature type="compositionally biased region" description="Low complexity" evidence="2">
    <location>
        <begin position="31"/>
        <end position="53"/>
    </location>
</feature>
<accession>A0A9P6MLJ7</accession>
<dbReference type="EMBL" id="JAAAID010002543">
    <property type="protein sequence ID" value="KAG0006839.1"/>
    <property type="molecule type" value="Genomic_DNA"/>
</dbReference>
<evidence type="ECO:0000256" key="2">
    <source>
        <dbReference type="SAM" id="MobiDB-lite"/>
    </source>
</evidence>
<dbReference type="AlphaFoldDB" id="A0A9P6MLJ7"/>
<sequence>MSGGPAQAQAQNYEQNSPRAIALNEARVFSQQLQQQQQQQQQQQIQSHQQVDQSDVSRRTSWTGIGPRSVIGSMMNARVSTAASTIGGTSPVLGGGGGSVNGDEPTEQTLLLVRPVWVQDQDAAACRICSRTFSAVRRKIHGARGLYELIIANDEAIQSMIVAKRAMPKLFYIVWAYTNNTAPSVRPPSPPVVLARMASTTSLHTKNVRRTETIAAVLMNVTHIVFQMVPDKEAIKTMSMRQSGSEVGGLDSATVASQKSGDDLDYEDETTFSMNDELHSRLENMQSIAAKCISILASDVSNQAYIVDDPERISRLVQLLYSTNLDVVKYASKTMAYLSLRNDKYKPDIAKGSGAAALLAVIRAAGGDQMLSGNSVLAEAVSHACCALANLATNTESQEILMSHMDLLSATCSVVGLFPYQRDIERHVARLIANLALYDQNKLALLTAYNASPEGGIYDRSSSPYPSHYSYHSAAQNRYSSPPPQARRAKGNVIPTLLHIGSLTLEKVGFVGDQGTSETYPPLGQDVIDFMNDDGQATIHHNSGYLTPDNSVSGTDLSPRSSVEECTGLTHEDEVSEWATVPGMEDVQRHIIRAIDNLVTSVAEDPTSNQSFKVFSRIWPTLGLIKTIQMASHDEDTQRRATHVLSTLISQQEIHADAIAALRQREKALHPVQDPINQTKSEIDALTAMNNQAKEHEEREKLEKEKLEIERLEKERLEAEKLEKENEEKEKKRLEQERLEQERLKQERLEQERLKQERLEQERLKQELLEQERLEQERVEQERIEQERIEQERLEQERLEQE</sequence>
<dbReference type="Gene3D" id="1.25.10.10">
    <property type="entry name" value="Leucine-rich Repeat Variant"/>
    <property type="match status" value="1"/>
</dbReference>
<feature type="region of interest" description="Disordered" evidence="2">
    <location>
        <begin position="542"/>
        <end position="561"/>
    </location>
</feature>
<evidence type="ECO:0000313" key="4">
    <source>
        <dbReference type="Proteomes" id="UP000703661"/>
    </source>
</evidence>
<dbReference type="SUPFAM" id="SSF48371">
    <property type="entry name" value="ARM repeat"/>
    <property type="match status" value="1"/>
</dbReference>
<feature type="region of interest" description="Disordered" evidence="2">
    <location>
        <begin position="1"/>
        <end position="69"/>
    </location>
</feature>
<proteinExistence type="predicted"/>
<feature type="coiled-coil region" evidence="1">
    <location>
        <begin position="676"/>
        <end position="802"/>
    </location>
</feature>
<feature type="region of interest" description="Disordered" evidence="2">
    <location>
        <begin position="85"/>
        <end position="105"/>
    </location>
</feature>
<feature type="region of interest" description="Disordered" evidence="2">
    <location>
        <begin position="244"/>
        <end position="265"/>
    </location>
</feature>
<reference evidence="3" key="1">
    <citation type="journal article" date="2020" name="Fungal Divers.">
        <title>Resolving the Mortierellaceae phylogeny through synthesis of multi-gene phylogenetics and phylogenomics.</title>
        <authorList>
            <person name="Vandepol N."/>
            <person name="Liber J."/>
            <person name="Desiro A."/>
            <person name="Na H."/>
            <person name="Kennedy M."/>
            <person name="Barry K."/>
            <person name="Grigoriev I.V."/>
            <person name="Miller A.N."/>
            <person name="O'Donnell K."/>
            <person name="Stajich J.E."/>
            <person name="Bonito G."/>
        </authorList>
    </citation>
    <scope>NUCLEOTIDE SEQUENCE</scope>
    <source>
        <strain evidence="3">NRRL 2769</strain>
    </source>
</reference>
<gene>
    <name evidence="3" type="ORF">BGZ80_005122</name>
</gene>
<evidence type="ECO:0000256" key="1">
    <source>
        <dbReference type="SAM" id="Coils"/>
    </source>
</evidence>